<dbReference type="EMBL" id="NEVT01000003">
    <property type="protein sequence ID" value="OZI79617.1"/>
    <property type="molecule type" value="Genomic_DNA"/>
</dbReference>
<gene>
    <name evidence="2" type="ORF">CAL24_06755</name>
</gene>
<evidence type="ECO:0000313" key="2">
    <source>
        <dbReference type="EMBL" id="OZI79617.1"/>
    </source>
</evidence>
<dbReference type="PANTHER" id="PTHR48207">
    <property type="entry name" value="SUCCINATE--HYDROXYMETHYLGLUTARATE COA-TRANSFERASE"/>
    <property type="match status" value="1"/>
</dbReference>
<dbReference type="InterPro" id="IPR023606">
    <property type="entry name" value="CoA-Trfase_III_dom_1_sf"/>
</dbReference>
<keyword evidence="3" id="KW-1185">Reference proteome</keyword>
<evidence type="ECO:0008006" key="4">
    <source>
        <dbReference type="Google" id="ProtNLM"/>
    </source>
</evidence>
<evidence type="ECO:0000313" key="3">
    <source>
        <dbReference type="Proteomes" id="UP000215633"/>
    </source>
</evidence>
<dbReference type="GO" id="GO:0008410">
    <property type="term" value="F:CoA-transferase activity"/>
    <property type="evidence" value="ECO:0007669"/>
    <property type="project" value="TreeGrafter"/>
</dbReference>
<comment type="caution">
    <text evidence="2">The sequence shown here is derived from an EMBL/GenBank/DDBJ whole genome shotgun (WGS) entry which is preliminary data.</text>
</comment>
<dbReference type="InterPro" id="IPR044855">
    <property type="entry name" value="CoA-Trfase_III_dom3_sf"/>
</dbReference>
<protein>
    <recommendedName>
        <fullName evidence="4">CoA transferase</fullName>
    </recommendedName>
</protein>
<dbReference type="Gene3D" id="3.40.50.10540">
    <property type="entry name" value="Crotonobetainyl-coa:carnitine coa-transferase, domain 1"/>
    <property type="match status" value="1"/>
</dbReference>
<dbReference type="Proteomes" id="UP000215633">
    <property type="component" value="Unassembled WGS sequence"/>
</dbReference>
<keyword evidence="1" id="KW-0808">Transferase</keyword>
<dbReference type="Gene3D" id="3.30.1540.10">
    <property type="entry name" value="formyl-coa transferase, domain 3"/>
    <property type="match status" value="1"/>
</dbReference>
<reference evidence="3" key="1">
    <citation type="submission" date="2017-05" db="EMBL/GenBank/DDBJ databases">
        <title>Complete and WGS of Bordetella genogroups.</title>
        <authorList>
            <person name="Spilker T."/>
            <person name="Lipuma J."/>
        </authorList>
    </citation>
    <scope>NUCLEOTIDE SEQUENCE [LARGE SCALE GENOMIC DNA]</scope>
    <source>
        <strain evidence="3">AU8256</strain>
    </source>
</reference>
<name>A0A261W0R0_9BORD</name>
<sequence>MSDSLPPAPRRNGPLSGYRVLELGSTVAGPFCGRLLADFGAEVIKVEPLAGDPVRTMGKQYKNQSLYAASILRNKSLVAIDLRSPAGQDLVRRMATRCDVVIENFRPGGLEKWNLGYEALSALNPRLIMARISGFGQSGPYRQRPGYGVIGEAVSGLRHVTGDPDRPPTRAAVSLTDCLTGLYAAFGIVMAALARQTTGRGQYIDAALYECAFSIMEPHVPAFDKLGVVAQRAGSKLPDSTPNNLYPTRDGGYIHITAMADAVFRRLLGAMDRPALADDPRFADARLRAANADALDGLVADWTGSLTLEQVEAALAAAEVPATRIFTMQDIFNDAHFKARDMLVDLPHDELGSVRVAGVVPKLSDTPGTLRRAGGAVGRDTRQVLAALADCPADEIEALLQAGVVGAAPAAAN</sequence>
<dbReference type="AlphaFoldDB" id="A0A261W0R0"/>
<accession>A0A261W0R0</accession>
<dbReference type="InterPro" id="IPR003673">
    <property type="entry name" value="CoA-Trfase_fam_III"/>
</dbReference>
<dbReference type="Pfam" id="PF02515">
    <property type="entry name" value="CoA_transf_3"/>
    <property type="match status" value="1"/>
</dbReference>
<dbReference type="PANTHER" id="PTHR48207:SF3">
    <property type="entry name" value="SUCCINATE--HYDROXYMETHYLGLUTARATE COA-TRANSFERASE"/>
    <property type="match status" value="1"/>
</dbReference>
<dbReference type="InterPro" id="IPR050483">
    <property type="entry name" value="CoA-transferase_III_domain"/>
</dbReference>
<dbReference type="SUPFAM" id="SSF89796">
    <property type="entry name" value="CoA-transferase family III (CaiB/BaiF)"/>
    <property type="match status" value="1"/>
</dbReference>
<evidence type="ECO:0000256" key="1">
    <source>
        <dbReference type="ARBA" id="ARBA00022679"/>
    </source>
</evidence>
<organism evidence="2 3">
    <name type="scientific">Bordetella genomosp. 2</name>
    <dbReference type="NCBI Taxonomy" id="1983456"/>
    <lineage>
        <taxon>Bacteria</taxon>
        <taxon>Pseudomonadati</taxon>
        <taxon>Pseudomonadota</taxon>
        <taxon>Betaproteobacteria</taxon>
        <taxon>Burkholderiales</taxon>
        <taxon>Alcaligenaceae</taxon>
        <taxon>Bordetella</taxon>
    </lineage>
</organism>
<proteinExistence type="predicted"/>